<dbReference type="GO" id="GO:0030151">
    <property type="term" value="F:molybdenum ion binding"/>
    <property type="evidence" value="ECO:0007669"/>
    <property type="project" value="TreeGrafter"/>
</dbReference>
<comment type="cofactor">
    <cofactor evidence="1">
        <name>Mo-bis(molybdopterin guanine dinucleotide)</name>
        <dbReference type="ChEBI" id="CHEBI:60539"/>
    </cofactor>
</comment>
<reference evidence="6" key="1">
    <citation type="submission" date="2019-09" db="EMBL/GenBank/DDBJ databases">
        <title>Characterisation of the sponge microbiome using genome-centric metagenomics.</title>
        <authorList>
            <person name="Engelberts J.P."/>
            <person name="Robbins S.J."/>
            <person name="De Goeij J.M."/>
            <person name="Aranda M."/>
            <person name="Bell S.C."/>
            <person name="Webster N.S."/>
        </authorList>
    </citation>
    <scope>NUCLEOTIDE SEQUENCE</scope>
    <source>
        <strain evidence="6">SB0664_bin_43</strain>
    </source>
</reference>
<dbReference type="GO" id="GO:0009055">
    <property type="term" value="F:electron transfer activity"/>
    <property type="evidence" value="ECO:0007669"/>
    <property type="project" value="TreeGrafter"/>
</dbReference>
<proteinExistence type="predicted"/>
<dbReference type="PANTHER" id="PTHR43742:SF10">
    <property type="entry name" value="TRIMETHYLAMINE-N-OXIDE REDUCTASE 2"/>
    <property type="match status" value="1"/>
</dbReference>
<feature type="non-terminal residue" evidence="6">
    <location>
        <position position="1"/>
    </location>
</feature>
<dbReference type="GO" id="GO:0009061">
    <property type="term" value="P:anaerobic respiration"/>
    <property type="evidence" value="ECO:0007669"/>
    <property type="project" value="TreeGrafter"/>
</dbReference>
<feature type="domain" description="Molybdopterin dinucleotide-binding" evidence="5">
    <location>
        <begin position="2"/>
        <end position="75"/>
    </location>
</feature>
<dbReference type="Pfam" id="PF01568">
    <property type="entry name" value="Molydop_binding"/>
    <property type="match status" value="1"/>
</dbReference>
<protein>
    <recommendedName>
        <fullName evidence="5">Molybdopterin dinucleotide-binding domain-containing protein</fullName>
    </recommendedName>
</protein>
<dbReference type="GO" id="GO:0016491">
    <property type="term" value="F:oxidoreductase activity"/>
    <property type="evidence" value="ECO:0007669"/>
    <property type="project" value="UniProtKB-KW"/>
</dbReference>
<dbReference type="SUPFAM" id="SSF50692">
    <property type="entry name" value="ADC-like"/>
    <property type="match status" value="1"/>
</dbReference>
<evidence type="ECO:0000313" key="6">
    <source>
        <dbReference type="EMBL" id="MXY34462.1"/>
    </source>
</evidence>
<evidence type="ECO:0000256" key="4">
    <source>
        <dbReference type="SAM" id="MobiDB-lite"/>
    </source>
</evidence>
<feature type="region of interest" description="Disordered" evidence="4">
    <location>
        <begin position="86"/>
        <end position="108"/>
    </location>
</feature>
<gene>
    <name evidence="6" type="ORF">F4Y60_10350</name>
</gene>
<organism evidence="6">
    <name type="scientific">Boseongicola sp. SB0664_bin_43</name>
    <dbReference type="NCBI Taxonomy" id="2604844"/>
    <lineage>
        <taxon>Bacteria</taxon>
        <taxon>Pseudomonadati</taxon>
        <taxon>Pseudomonadota</taxon>
        <taxon>Alphaproteobacteria</taxon>
        <taxon>Rhodobacterales</taxon>
        <taxon>Paracoccaceae</taxon>
        <taxon>Boseongicola</taxon>
    </lineage>
</organism>
<dbReference type="EMBL" id="VXRY01000418">
    <property type="protein sequence ID" value="MXY34462.1"/>
    <property type="molecule type" value="Genomic_DNA"/>
</dbReference>
<dbReference type="InterPro" id="IPR009010">
    <property type="entry name" value="Asp_de-COase-like_dom_sf"/>
</dbReference>
<comment type="caution">
    <text evidence="6">The sequence shown here is derived from an EMBL/GenBank/DDBJ whole genome shotgun (WGS) entry which is preliminary data.</text>
</comment>
<dbReference type="GO" id="GO:0030288">
    <property type="term" value="C:outer membrane-bounded periplasmic space"/>
    <property type="evidence" value="ECO:0007669"/>
    <property type="project" value="TreeGrafter"/>
</dbReference>
<accession>A0A6B0Y333</accession>
<keyword evidence="2" id="KW-0500">Molybdenum</keyword>
<evidence type="ECO:0000256" key="2">
    <source>
        <dbReference type="ARBA" id="ARBA00022505"/>
    </source>
</evidence>
<evidence type="ECO:0000256" key="3">
    <source>
        <dbReference type="ARBA" id="ARBA00023002"/>
    </source>
</evidence>
<dbReference type="AlphaFoldDB" id="A0A6B0Y333"/>
<evidence type="ECO:0000259" key="5">
    <source>
        <dbReference type="Pfam" id="PF01568"/>
    </source>
</evidence>
<dbReference type="GO" id="GO:0043546">
    <property type="term" value="F:molybdopterin cofactor binding"/>
    <property type="evidence" value="ECO:0007669"/>
    <property type="project" value="InterPro"/>
</dbReference>
<dbReference type="InterPro" id="IPR050612">
    <property type="entry name" value="Prok_Mopterin_Oxidored"/>
</dbReference>
<keyword evidence="3" id="KW-0560">Oxidoreductase</keyword>
<dbReference type="Gene3D" id="2.40.40.20">
    <property type="match status" value="1"/>
</dbReference>
<dbReference type="InterPro" id="IPR006657">
    <property type="entry name" value="MoPterin_dinucl-bd_dom"/>
</dbReference>
<dbReference type="PANTHER" id="PTHR43742">
    <property type="entry name" value="TRIMETHYLAMINE-N-OXIDE REDUCTASE"/>
    <property type="match status" value="1"/>
</dbReference>
<name>A0A6B0Y333_9RHOB</name>
<sequence length="108" mass="11829">SDGDVVELFNDRGRCLAGARVTSDVAPGVVFLWTGAWYDPDFDEPGHRDRHGNPNVLTHDLRTSEFSQSPAAHSALVDIRRLDGVPPQVRAHEPPRFGGHPGKQVPRA</sequence>
<evidence type="ECO:0000256" key="1">
    <source>
        <dbReference type="ARBA" id="ARBA00001942"/>
    </source>
</evidence>